<comment type="caution">
    <text evidence="6">Lacks conserved residue(s) required for the propagation of feature annotation.</text>
</comment>
<comment type="similarity">
    <text evidence="2 6">Belongs to the GDT1 family.</text>
</comment>
<dbReference type="PANTHER" id="PTHR12608">
    <property type="entry name" value="TRANSMEMBRANE PROTEIN HTP-1 RELATED"/>
    <property type="match status" value="1"/>
</dbReference>
<evidence type="ECO:0000256" key="3">
    <source>
        <dbReference type="ARBA" id="ARBA00022692"/>
    </source>
</evidence>
<dbReference type="AlphaFoldDB" id="A0A1T4MIR1"/>
<dbReference type="GO" id="GO:0016020">
    <property type="term" value="C:membrane"/>
    <property type="evidence" value="ECO:0007669"/>
    <property type="project" value="UniProtKB-SubCell"/>
</dbReference>
<dbReference type="OrthoDB" id="9801356at2"/>
<evidence type="ECO:0000256" key="4">
    <source>
        <dbReference type="ARBA" id="ARBA00022989"/>
    </source>
</evidence>
<feature type="transmembrane region" description="Helical" evidence="6">
    <location>
        <begin position="172"/>
        <end position="193"/>
    </location>
</feature>
<proteinExistence type="inferred from homology"/>
<feature type="transmembrane region" description="Helical" evidence="6">
    <location>
        <begin position="142"/>
        <end position="160"/>
    </location>
</feature>
<evidence type="ECO:0000313" key="7">
    <source>
        <dbReference type="EMBL" id="SJZ66664.1"/>
    </source>
</evidence>
<protein>
    <recommendedName>
        <fullName evidence="6">GDT1 family protein</fullName>
    </recommendedName>
</protein>
<dbReference type="Proteomes" id="UP000190102">
    <property type="component" value="Unassembled WGS sequence"/>
</dbReference>
<reference evidence="8" key="1">
    <citation type="submission" date="2017-02" db="EMBL/GenBank/DDBJ databases">
        <authorList>
            <person name="Varghese N."/>
            <person name="Submissions S."/>
        </authorList>
    </citation>
    <scope>NUCLEOTIDE SEQUENCE [LARGE SCALE GENOMIC DNA]</scope>
    <source>
        <strain evidence="8">ATCC BAA-34</strain>
    </source>
</reference>
<evidence type="ECO:0000256" key="6">
    <source>
        <dbReference type="RuleBase" id="RU365102"/>
    </source>
</evidence>
<dbReference type="EMBL" id="FUWR01000005">
    <property type="protein sequence ID" value="SJZ66664.1"/>
    <property type="molecule type" value="Genomic_DNA"/>
</dbReference>
<dbReference type="GO" id="GO:0046873">
    <property type="term" value="F:metal ion transmembrane transporter activity"/>
    <property type="evidence" value="ECO:0007669"/>
    <property type="project" value="InterPro"/>
</dbReference>
<dbReference type="STRING" id="115783.SAMN02745119_01306"/>
<feature type="transmembrane region" description="Helical" evidence="6">
    <location>
        <begin position="59"/>
        <end position="82"/>
    </location>
</feature>
<sequence length="195" mass="21184">MELSTFISTFGLIFLAELGDKTQLTAMALALRYPWKRIFIGIAAAFAVLNLAAVLVGKILFLVLPIFWVTLVSALLFLYFGYSTLKNACDAEDEDGPPPTAADAVRTAFLMIFMAELGDKTQLVTASQAAQHSGSLSGMGTVFVASTLALWLVSLIGIFAGKQLVKYIPVCWIHRTAGFMFLVFGVAMGWRLFSL</sequence>
<evidence type="ECO:0000256" key="5">
    <source>
        <dbReference type="ARBA" id="ARBA00023136"/>
    </source>
</evidence>
<dbReference type="Pfam" id="PF01169">
    <property type="entry name" value="GDT1"/>
    <property type="match status" value="2"/>
</dbReference>
<accession>A0A1T4MIR1</accession>
<dbReference type="InterPro" id="IPR001727">
    <property type="entry name" value="GDT1-like"/>
</dbReference>
<keyword evidence="5 6" id="KW-0472">Membrane</keyword>
<keyword evidence="4 6" id="KW-1133">Transmembrane helix</keyword>
<keyword evidence="3 6" id="KW-0812">Transmembrane</keyword>
<evidence type="ECO:0000256" key="2">
    <source>
        <dbReference type="ARBA" id="ARBA00009190"/>
    </source>
</evidence>
<gene>
    <name evidence="7" type="ORF">SAMN02745119_01306</name>
</gene>
<keyword evidence="8" id="KW-1185">Reference proteome</keyword>
<feature type="transmembrane region" description="Helical" evidence="6">
    <location>
        <begin position="35"/>
        <end position="52"/>
    </location>
</feature>
<organism evidence="7 8">
    <name type="scientific">Trichlorobacter thiogenes</name>
    <dbReference type="NCBI Taxonomy" id="115783"/>
    <lineage>
        <taxon>Bacteria</taxon>
        <taxon>Pseudomonadati</taxon>
        <taxon>Thermodesulfobacteriota</taxon>
        <taxon>Desulfuromonadia</taxon>
        <taxon>Geobacterales</taxon>
        <taxon>Geobacteraceae</taxon>
        <taxon>Trichlorobacter</taxon>
    </lineage>
</organism>
<evidence type="ECO:0000313" key="8">
    <source>
        <dbReference type="Proteomes" id="UP000190102"/>
    </source>
</evidence>
<dbReference type="RefSeq" id="WP_078789587.1">
    <property type="nucleotide sequence ID" value="NZ_FUWR01000005.1"/>
</dbReference>
<comment type="subcellular location">
    <subcellularLocation>
        <location evidence="1 6">Membrane</location>
        <topology evidence="1 6">Multi-pass membrane protein</topology>
    </subcellularLocation>
</comment>
<dbReference type="PANTHER" id="PTHR12608:SF1">
    <property type="entry name" value="TRANSMEMBRANE PROTEIN 165"/>
    <property type="match status" value="1"/>
</dbReference>
<name>A0A1T4MIR1_9BACT</name>
<evidence type="ECO:0000256" key="1">
    <source>
        <dbReference type="ARBA" id="ARBA00004141"/>
    </source>
</evidence>